<name>A0ACC2NGS2_9HYME</name>
<dbReference type="EMBL" id="CM056743">
    <property type="protein sequence ID" value="KAJ8670111.1"/>
    <property type="molecule type" value="Genomic_DNA"/>
</dbReference>
<sequence length="532" mass="58509">MSTGKECISCRDVLWILVFWGFGVNYMLRNNLNLAIVTMTVPRSHSAAASECVQEESHNLSNFSLAPSLNLTTTIAPTLSTNPTLTSDVLSVRTGRYQWDEYQQSLALAGYYWLHWVLQVPGGLLARKYGTKIVFGMGNLLVAFLGFLIPAATHYSLNALIFLRVLQGFIAGIVWPSMHDMTAKWIPPTERSRFVSAYLGSSVGAAITYPLCALITDSLGWEAVFHITSAIGIIWWAFWAFLVYDSPRLHPRISELEKNYILKSLMASSEDNAKKRSKKVPWRSILTSGPFWVTIMAHWGGVWGFVTLMTQAPSYFNYVQGWNIHATGWLSGSPHIARMAFSYTFSVLSDWLLQSKRASVTGVRKIANFVCCGGQGLLTLGLSLSGCEPIYAAVFMIAGTAVNGAVSSGTIPAFVDLSPNYASVLFGICNLVTSPAGFVSPLVVGLLTNGNQTIGQWRIVFLISAANLGFSCIVHLIWGTSIEQSWNNYSTKDDQEGEEKSVEGEELLMIKTNDSDAKVKETESNESEKHAN</sequence>
<protein>
    <submittedName>
        <fullName evidence="1">Uncharacterized protein</fullName>
    </submittedName>
</protein>
<gene>
    <name evidence="1" type="ORF">QAD02_001370</name>
</gene>
<proteinExistence type="predicted"/>
<organism evidence="1 2">
    <name type="scientific">Eretmocerus hayati</name>
    <dbReference type="NCBI Taxonomy" id="131215"/>
    <lineage>
        <taxon>Eukaryota</taxon>
        <taxon>Metazoa</taxon>
        <taxon>Ecdysozoa</taxon>
        <taxon>Arthropoda</taxon>
        <taxon>Hexapoda</taxon>
        <taxon>Insecta</taxon>
        <taxon>Pterygota</taxon>
        <taxon>Neoptera</taxon>
        <taxon>Endopterygota</taxon>
        <taxon>Hymenoptera</taxon>
        <taxon>Apocrita</taxon>
        <taxon>Proctotrupomorpha</taxon>
        <taxon>Chalcidoidea</taxon>
        <taxon>Aphelinidae</taxon>
        <taxon>Aphelininae</taxon>
        <taxon>Eretmocerus</taxon>
    </lineage>
</organism>
<accession>A0ACC2NGS2</accession>
<dbReference type="Proteomes" id="UP001239111">
    <property type="component" value="Chromosome 3"/>
</dbReference>
<comment type="caution">
    <text evidence="1">The sequence shown here is derived from an EMBL/GenBank/DDBJ whole genome shotgun (WGS) entry which is preliminary data.</text>
</comment>
<reference evidence="1" key="1">
    <citation type="submission" date="2023-04" db="EMBL/GenBank/DDBJ databases">
        <title>A chromosome-level genome assembly of the parasitoid wasp Eretmocerus hayati.</title>
        <authorList>
            <person name="Zhong Y."/>
            <person name="Liu S."/>
            <person name="Liu Y."/>
        </authorList>
    </citation>
    <scope>NUCLEOTIDE SEQUENCE</scope>
    <source>
        <strain evidence="1">ZJU_SS_LIU_2023</strain>
    </source>
</reference>
<evidence type="ECO:0000313" key="1">
    <source>
        <dbReference type="EMBL" id="KAJ8670111.1"/>
    </source>
</evidence>
<evidence type="ECO:0000313" key="2">
    <source>
        <dbReference type="Proteomes" id="UP001239111"/>
    </source>
</evidence>
<keyword evidence="2" id="KW-1185">Reference proteome</keyword>